<gene>
    <name evidence="2" type="ORF">HGB38_12490</name>
</gene>
<evidence type="ECO:0000256" key="1">
    <source>
        <dbReference type="SAM" id="Phobius"/>
    </source>
</evidence>
<protein>
    <submittedName>
        <fullName evidence="2">Uncharacterized protein</fullName>
    </submittedName>
</protein>
<feature type="transmembrane region" description="Helical" evidence="1">
    <location>
        <begin position="68"/>
        <end position="88"/>
    </location>
</feature>
<dbReference type="RefSeq" id="WP_157113954.1">
    <property type="nucleotide sequence ID" value="NZ_JAAXOS010000005.1"/>
</dbReference>
<keyword evidence="1" id="KW-0812">Transmembrane</keyword>
<evidence type="ECO:0000313" key="2">
    <source>
        <dbReference type="EMBL" id="NKY27033.1"/>
    </source>
</evidence>
<feature type="transmembrane region" description="Helical" evidence="1">
    <location>
        <begin position="117"/>
        <end position="135"/>
    </location>
</feature>
<organism evidence="2 3">
    <name type="scientific">Nocardia gamkensis</name>
    <dbReference type="NCBI Taxonomy" id="352869"/>
    <lineage>
        <taxon>Bacteria</taxon>
        <taxon>Bacillati</taxon>
        <taxon>Actinomycetota</taxon>
        <taxon>Actinomycetes</taxon>
        <taxon>Mycobacteriales</taxon>
        <taxon>Nocardiaceae</taxon>
        <taxon>Nocardia</taxon>
    </lineage>
</organism>
<comment type="caution">
    <text evidence="2">The sequence shown here is derived from an EMBL/GenBank/DDBJ whole genome shotgun (WGS) entry which is preliminary data.</text>
</comment>
<name>A0A7X6L3D6_9NOCA</name>
<sequence>MTEQPARSAYRLPWRATALTVGLLLAAGGAATRPFSRPATAIVAVAALGALVLAFRGRSARPPCTPRLRRGVAVWSALLVAVLAWEVYALSRQPALNQPSDEHPTLSTLLDPALEQWPLRLAGWLVWLGAGGWLVSR</sequence>
<feature type="transmembrane region" description="Helical" evidence="1">
    <location>
        <begin position="12"/>
        <end position="32"/>
    </location>
</feature>
<evidence type="ECO:0000313" key="3">
    <source>
        <dbReference type="Proteomes" id="UP000540698"/>
    </source>
</evidence>
<proteinExistence type="predicted"/>
<keyword evidence="1" id="KW-1133">Transmembrane helix</keyword>
<dbReference type="Proteomes" id="UP000540698">
    <property type="component" value="Unassembled WGS sequence"/>
</dbReference>
<feature type="transmembrane region" description="Helical" evidence="1">
    <location>
        <begin position="38"/>
        <end position="56"/>
    </location>
</feature>
<keyword evidence="1" id="KW-0472">Membrane</keyword>
<reference evidence="2 3" key="1">
    <citation type="submission" date="2020-04" db="EMBL/GenBank/DDBJ databases">
        <title>MicrobeNet Type strains.</title>
        <authorList>
            <person name="Nicholson A.C."/>
        </authorList>
    </citation>
    <scope>NUCLEOTIDE SEQUENCE [LARGE SCALE GENOMIC DNA]</scope>
    <source>
        <strain evidence="2 3">DSM 44956</strain>
    </source>
</reference>
<accession>A0A7X6L3D6</accession>
<dbReference type="EMBL" id="JAAXOS010000005">
    <property type="protein sequence ID" value="NKY27033.1"/>
    <property type="molecule type" value="Genomic_DNA"/>
</dbReference>
<keyword evidence="3" id="KW-1185">Reference proteome</keyword>
<dbReference type="AlphaFoldDB" id="A0A7X6L3D6"/>